<dbReference type="EMBL" id="CM007649">
    <property type="protein sequence ID" value="ONM37402.1"/>
    <property type="molecule type" value="Genomic_DNA"/>
</dbReference>
<accession>A0A1D6NA31</accession>
<evidence type="ECO:0000256" key="1">
    <source>
        <dbReference type="SAM" id="MobiDB-lite"/>
    </source>
</evidence>
<evidence type="ECO:0000313" key="3">
    <source>
        <dbReference type="EMBL" id="ONM37402.1"/>
    </source>
</evidence>
<keyword evidence="2" id="KW-1133">Transmembrane helix</keyword>
<sequence>MLPKNPSTKITKELNPFESTHRGGNSLTSTTQRSHPVAAQGIKTIHFLLCLFVYRINFVFEMFYKFMYYMFICSFF</sequence>
<name>A0A1D6NA31_MAIZE</name>
<evidence type="ECO:0000256" key="2">
    <source>
        <dbReference type="SAM" id="Phobius"/>
    </source>
</evidence>
<keyword evidence="2" id="KW-0472">Membrane</keyword>
<gene>
    <name evidence="3" type="ORF">ZEAMMB73_Zm00001d043280</name>
</gene>
<dbReference type="AlphaFoldDB" id="A0A1D6NA31"/>
<feature type="region of interest" description="Disordered" evidence="1">
    <location>
        <begin position="1"/>
        <end position="32"/>
    </location>
</feature>
<organism evidence="3">
    <name type="scientific">Zea mays</name>
    <name type="common">Maize</name>
    <dbReference type="NCBI Taxonomy" id="4577"/>
    <lineage>
        <taxon>Eukaryota</taxon>
        <taxon>Viridiplantae</taxon>
        <taxon>Streptophyta</taxon>
        <taxon>Embryophyta</taxon>
        <taxon>Tracheophyta</taxon>
        <taxon>Spermatophyta</taxon>
        <taxon>Magnoliopsida</taxon>
        <taxon>Liliopsida</taxon>
        <taxon>Poales</taxon>
        <taxon>Poaceae</taxon>
        <taxon>PACMAD clade</taxon>
        <taxon>Panicoideae</taxon>
        <taxon>Andropogonodae</taxon>
        <taxon>Andropogoneae</taxon>
        <taxon>Tripsacinae</taxon>
        <taxon>Zea</taxon>
    </lineage>
</organism>
<feature type="compositionally biased region" description="Polar residues" evidence="1">
    <location>
        <begin position="22"/>
        <end position="32"/>
    </location>
</feature>
<reference evidence="3" key="1">
    <citation type="submission" date="2015-12" db="EMBL/GenBank/DDBJ databases">
        <title>Update maize B73 reference genome by single molecule sequencing technologies.</title>
        <authorList>
            <consortium name="Maize Genome Sequencing Project"/>
            <person name="Ware D."/>
        </authorList>
    </citation>
    <scope>NUCLEOTIDE SEQUENCE [LARGE SCALE GENOMIC DNA]</scope>
    <source>
        <tissue evidence="3">Seedling</tissue>
    </source>
</reference>
<proteinExistence type="predicted"/>
<protein>
    <submittedName>
        <fullName evidence="3">Regulator of chromosome condensation (RCC1) family protein</fullName>
    </submittedName>
</protein>
<feature type="transmembrane region" description="Helical" evidence="2">
    <location>
        <begin position="45"/>
        <end position="64"/>
    </location>
</feature>
<keyword evidence="2" id="KW-0812">Transmembrane</keyword>